<evidence type="ECO:0008006" key="3">
    <source>
        <dbReference type="Google" id="ProtNLM"/>
    </source>
</evidence>
<proteinExistence type="predicted"/>
<name>A0AAW2GQX8_9HYME</name>
<reference evidence="1 2" key="1">
    <citation type="submission" date="2023-03" db="EMBL/GenBank/DDBJ databases">
        <title>High recombination rates correlate with genetic variation in Cardiocondyla obscurior ants.</title>
        <authorList>
            <person name="Errbii M."/>
        </authorList>
    </citation>
    <scope>NUCLEOTIDE SEQUENCE [LARGE SCALE GENOMIC DNA]</scope>
    <source>
        <strain evidence="1">Alpha-2009</strain>
        <tissue evidence="1">Whole body</tissue>
    </source>
</reference>
<evidence type="ECO:0000313" key="2">
    <source>
        <dbReference type="Proteomes" id="UP001430953"/>
    </source>
</evidence>
<keyword evidence="2" id="KW-1185">Reference proteome</keyword>
<protein>
    <recommendedName>
        <fullName evidence="3">GIY-YIG homing endonuclease</fullName>
    </recommendedName>
</protein>
<gene>
    <name evidence="1" type="ORF">PUN28_001712</name>
</gene>
<comment type="caution">
    <text evidence="1">The sequence shown here is derived from an EMBL/GenBank/DDBJ whole genome shotgun (WGS) entry which is preliminary data.</text>
</comment>
<dbReference type="Proteomes" id="UP001430953">
    <property type="component" value="Unassembled WGS sequence"/>
</dbReference>
<accession>A0AAW2GQX8</accession>
<organism evidence="1 2">
    <name type="scientific">Cardiocondyla obscurior</name>
    <dbReference type="NCBI Taxonomy" id="286306"/>
    <lineage>
        <taxon>Eukaryota</taxon>
        <taxon>Metazoa</taxon>
        <taxon>Ecdysozoa</taxon>
        <taxon>Arthropoda</taxon>
        <taxon>Hexapoda</taxon>
        <taxon>Insecta</taxon>
        <taxon>Pterygota</taxon>
        <taxon>Neoptera</taxon>
        <taxon>Endopterygota</taxon>
        <taxon>Hymenoptera</taxon>
        <taxon>Apocrita</taxon>
        <taxon>Aculeata</taxon>
        <taxon>Formicoidea</taxon>
        <taxon>Formicidae</taxon>
        <taxon>Myrmicinae</taxon>
        <taxon>Cardiocondyla</taxon>
    </lineage>
</organism>
<dbReference type="AlphaFoldDB" id="A0AAW2GQX8"/>
<sequence>MECHLRRNSYIAEKKTYYSSYIKKKKIYISQSNRMESIARKGEGRTHHFIFAGDSERQIEIHEELVANFEESFSRPFQEPIDGRAIDQGRVLP</sequence>
<dbReference type="EMBL" id="JADYXP020000002">
    <property type="protein sequence ID" value="KAL0129638.1"/>
    <property type="molecule type" value="Genomic_DNA"/>
</dbReference>
<evidence type="ECO:0000313" key="1">
    <source>
        <dbReference type="EMBL" id="KAL0129638.1"/>
    </source>
</evidence>